<dbReference type="InterPro" id="IPR027256">
    <property type="entry name" value="P-typ_ATPase_IB"/>
</dbReference>
<keyword evidence="9 20" id="KW-0547">Nucleotide-binding</keyword>
<evidence type="ECO:0000256" key="13">
    <source>
        <dbReference type="ARBA" id="ARBA00022967"/>
    </source>
</evidence>
<dbReference type="PROSITE" id="PS50846">
    <property type="entry name" value="HMA_2"/>
    <property type="match status" value="1"/>
</dbReference>
<dbReference type="InterPro" id="IPR018303">
    <property type="entry name" value="ATPase_P-typ_P_site"/>
</dbReference>
<dbReference type="InterPro" id="IPR023214">
    <property type="entry name" value="HAD_sf"/>
</dbReference>
<dbReference type="PRINTS" id="PR00119">
    <property type="entry name" value="CATATPASE"/>
</dbReference>
<evidence type="ECO:0000256" key="5">
    <source>
        <dbReference type="ARBA" id="ARBA00022475"/>
    </source>
</evidence>
<gene>
    <name evidence="22" type="ORF">A2876_02415</name>
</gene>
<dbReference type="FunFam" id="3.30.70.100:FF:000005">
    <property type="entry name" value="Copper-exporting P-type ATPase A"/>
    <property type="match status" value="1"/>
</dbReference>
<feature type="transmembrane region" description="Helical" evidence="20">
    <location>
        <begin position="86"/>
        <end position="103"/>
    </location>
</feature>
<evidence type="ECO:0000256" key="9">
    <source>
        <dbReference type="ARBA" id="ARBA00022741"/>
    </source>
</evidence>
<evidence type="ECO:0000256" key="17">
    <source>
        <dbReference type="ARBA" id="ARBA00023136"/>
    </source>
</evidence>
<keyword evidence="12" id="KW-0460">Magnesium</keyword>
<comment type="caution">
    <text evidence="22">The sequence shown here is derived from an EMBL/GenBank/DDBJ whole genome shotgun (WGS) entry which is preliminary data.</text>
</comment>
<evidence type="ECO:0000256" key="12">
    <source>
        <dbReference type="ARBA" id="ARBA00022842"/>
    </source>
</evidence>
<evidence type="ECO:0000256" key="8">
    <source>
        <dbReference type="ARBA" id="ARBA00022723"/>
    </source>
</evidence>
<dbReference type="GO" id="GO:0005886">
    <property type="term" value="C:plasma membrane"/>
    <property type="evidence" value="ECO:0007669"/>
    <property type="project" value="UniProtKB-SubCell"/>
</dbReference>
<evidence type="ECO:0000256" key="7">
    <source>
        <dbReference type="ARBA" id="ARBA00022692"/>
    </source>
</evidence>
<feature type="transmembrane region" description="Helical" evidence="20">
    <location>
        <begin position="348"/>
        <end position="371"/>
    </location>
</feature>
<dbReference type="PROSITE" id="PS00154">
    <property type="entry name" value="ATPASE_E1_E2"/>
    <property type="match status" value="1"/>
</dbReference>
<dbReference type="SFLD" id="SFLDF00027">
    <property type="entry name" value="p-type_atpase"/>
    <property type="match status" value="1"/>
</dbReference>
<dbReference type="Pfam" id="PF00702">
    <property type="entry name" value="Hydrolase"/>
    <property type="match status" value="1"/>
</dbReference>
<dbReference type="InterPro" id="IPR023298">
    <property type="entry name" value="ATPase_P-typ_TM_dom_sf"/>
</dbReference>
<name>A0A1F4YGK5_9BACT</name>
<evidence type="ECO:0000313" key="22">
    <source>
        <dbReference type="EMBL" id="OGC92886.1"/>
    </source>
</evidence>
<comment type="catalytic activity">
    <reaction evidence="19">
        <text>Cu(+)(in) + ATP + H2O = Cu(+)(out) + ADP + phosphate + H(+)</text>
        <dbReference type="Rhea" id="RHEA:25792"/>
        <dbReference type="ChEBI" id="CHEBI:15377"/>
        <dbReference type="ChEBI" id="CHEBI:15378"/>
        <dbReference type="ChEBI" id="CHEBI:30616"/>
        <dbReference type="ChEBI" id="CHEBI:43474"/>
        <dbReference type="ChEBI" id="CHEBI:49552"/>
        <dbReference type="ChEBI" id="CHEBI:456216"/>
        <dbReference type="EC" id="7.2.2.8"/>
    </reaction>
</comment>
<evidence type="ECO:0000256" key="11">
    <source>
        <dbReference type="ARBA" id="ARBA00022840"/>
    </source>
</evidence>
<dbReference type="InterPro" id="IPR059000">
    <property type="entry name" value="ATPase_P-type_domA"/>
</dbReference>
<keyword evidence="11 20" id="KW-0067">ATP-binding</keyword>
<dbReference type="NCBIfam" id="TIGR01512">
    <property type="entry name" value="ATPase-IB2_Cd"/>
    <property type="match status" value="1"/>
</dbReference>
<feature type="transmembrane region" description="Helical" evidence="20">
    <location>
        <begin position="649"/>
        <end position="666"/>
    </location>
</feature>
<dbReference type="InterPro" id="IPR001757">
    <property type="entry name" value="P_typ_ATPase"/>
</dbReference>
<dbReference type="InterPro" id="IPR023299">
    <property type="entry name" value="ATPase_P-typ_cyto_dom_N"/>
</dbReference>
<dbReference type="NCBIfam" id="TIGR01511">
    <property type="entry name" value="ATPase-IB1_Cu"/>
    <property type="match status" value="1"/>
</dbReference>
<dbReference type="InterPro" id="IPR044492">
    <property type="entry name" value="P_typ_ATPase_HD_dom"/>
</dbReference>
<evidence type="ECO:0000256" key="16">
    <source>
        <dbReference type="ARBA" id="ARBA00023065"/>
    </source>
</evidence>
<keyword evidence="6" id="KW-0597">Phosphoprotein</keyword>
<feature type="transmembrane region" description="Helical" evidence="20">
    <location>
        <begin position="139"/>
        <end position="162"/>
    </location>
</feature>
<dbReference type="Gene3D" id="3.40.1110.10">
    <property type="entry name" value="Calcium-transporting ATPase, cytoplasmic domain N"/>
    <property type="match status" value="1"/>
</dbReference>
<dbReference type="InterPro" id="IPR036412">
    <property type="entry name" value="HAD-like_sf"/>
</dbReference>
<accession>A0A1F4YGK5</accession>
<dbReference type="AlphaFoldDB" id="A0A1F4YGK5"/>
<dbReference type="SUPFAM" id="SSF55008">
    <property type="entry name" value="HMA, heavy metal-associated domain"/>
    <property type="match status" value="1"/>
</dbReference>
<keyword evidence="13" id="KW-1278">Translocase</keyword>
<dbReference type="PROSITE" id="PS01229">
    <property type="entry name" value="COF_2"/>
    <property type="match status" value="1"/>
</dbReference>
<dbReference type="GO" id="GO:0043682">
    <property type="term" value="F:P-type divalent copper transporter activity"/>
    <property type="evidence" value="ECO:0007669"/>
    <property type="project" value="TreeGrafter"/>
</dbReference>
<keyword evidence="16" id="KW-0406">Ion transport</keyword>
<evidence type="ECO:0000256" key="14">
    <source>
        <dbReference type="ARBA" id="ARBA00022989"/>
    </source>
</evidence>
<dbReference type="FunFam" id="2.70.150.10:FF:000020">
    <property type="entry name" value="Copper-exporting P-type ATPase A"/>
    <property type="match status" value="1"/>
</dbReference>
<dbReference type="GO" id="GO:0016887">
    <property type="term" value="F:ATP hydrolysis activity"/>
    <property type="evidence" value="ECO:0007669"/>
    <property type="project" value="InterPro"/>
</dbReference>
<evidence type="ECO:0000256" key="20">
    <source>
        <dbReference type="RuleBase" id="RU362081"/>
    </source>
</evidence>
<keyword evidence="5 20" id="KW-1003">Cell membrane</keyword>
<feature type="transmembrane region" description="Helical" evidence="20">
    <location>
        <begin position="320"/>
        <end position="342"/>
    </location>
</feature>
<comment type="subcellular location">
    <subcellularLocation>
        <location evidence="1">Cell membrane</location>
        <topology evidence="1">Multi-pass membrane protein</topology>
    </subcellularLocation>
</comment>
<dbReference type="GO" id="GO:0005524">
    <property type="term" value="F:ATP binding"/>
    <property type="evidence" value="ECO:0007669"/>
    <property type="project" value="UniProtKB-UniRule"/>
</dbReference>
<dbReference type="Gene3D" id="3.30.70.100">
    <property type="match status" value="1"/>
</dbReference>
<dbReference type="Pfam" id="PF00403">
    <property type="entry name" value="HMA"/>
    <property type="match status" value="1"/>
</dbReference>
<dbReference type="SUPFAM" id="SSF81653">
    <property type="entry name" value="Calcium ATPase, transduction domain A"/>
    <property type="match status" value="1"/>
</dbReference>
<dbReference type="GO" id="GO:0055070">
    <property type="term" value="P:copper ion homeostasis"/>
    <property type="evidence" value="ECO:0007669"/>
    <property type="project" value="TreeGrafter"/>
</dbReference>
<dbReference type="SUPFAM" id="SSF81665">
    <property type="entry name" value="Calcium ATPase, transmembrane domain M"/>
    <property type="match status" value="1"/>
</dbReference>
<dbReference type="PANTHER" id="PTHR43520">
    <property type="entry name" value="ATP7, ISOFORM B"/>
    <property type="match status" value="1"/>
</dbReference>
<feature type="transmembrane region" description="Helical" evidence="20">
    <location>
        <begin position="672"/>
        <end position="692"/>
    </location>
</feature>
<evidence type="ECO:0000256" key="3">
    <source>
        <dbReference type="ARBA" id="ARBA00012517"/>
    </source>
</evidence>
<dbReference type="SFLD" id="SFLDG00002">
    <property type="entry name" value="C1.7:_P-type_atpase_like"/>
    <property type="match status" value="1"/>
</dbReference>
<keyword evidence="10" id="KW-0187">Copper transport</keyword>
<keyword evidence="8 20" id="KW-0479">Metal-binding</keyword>
<sequence length="697" mass="74102">MTKTFPIVGMHCASCAVNIQRALRKTPGVAAATVNYATEKANVEYDPEVVNESKMNEAIKGLGYELVADEPQVQDMKNKEIERWKWKFIVGGVISAISIWGSFTGMNWGVLLGLATISQFGVGWDFYRTTWASLKNRSANMDTLIAIGTSVAYGYSAAVTLLGVKGEPYFDTSVTIIALIVLGKWLEARARGKTSEAIKKLMGLQPKTARVIRDGKEMEIEIEKIIVGDKIRVRPGEKVPVDGVVESGETSIDESMVTGESIPLYKHEGDTVIGGTLNTTGTIIFMAKKVGSETMLAQIIKLVEEAQASRAPIQKLVDVISGYFVPAVLMLTVATFAGWYIFGPSTGSGLAGMLAAIAVLIIACPCALGLATPTALVVGTGLAAQHGILVKDAQALEIAHKINHVVFDKTGTLTEGKPVVTDIKGGDEVLKLAASLEAGSEHPLAKAILEAAEKTALQLAKVEKFEGLAGEGVKGIINKKEYRLGKPLDETDEIKKLENEGKTVVVLGTKEKTLGIIAIADTIRETAKDAVAQLQKQKIDVSLITGDNPRTAAAIANQLGVKRYFAQVLPADKENAVRQLQSEGKTVAMVGDGVNDAPALSAANVGVAMATGTDVAMEAAGITLVNKDLRSIPLALKLSRATLRTIKTNLFWAFAYNVILIPAAALGYLSPILASAAMATSSISVVTNSLFLKRTRL</sequence>
<dbReference type="PRINTS" id="PR00943">
    <property type="entry name" value="CUATPASE"/>
</dbReference>
<dbReference type="InterPro" id="IPR008250">
    <property type="entry name" value="ATPase_P-typ_transduc_dom_A_sf"/>
</dbReference>
<evidence type="ECO:0000256" key="6">
    <source>
        <dbReference type="ARBA" id="ARBA00022553"/>
    </source>
</evidence>
<dbReference type="InterPro" id="IPR006121">
    <property type="entry name" value="HMA_dom"/>
</dbReference>
<keyword evidence="17 20" id="KW-0472">Membrane</keyword>
<dbReference type="PROSITE" id="PS01047">
    <property type="entry name" value="HMA_1"/>
    <property type="match status" value="1"/>
</dbReference>
<dbReference type="NCBIfam" id="TIGR01525">
    <property type="entry name" value="ATPase-IB_hvy"/>
    <property type="match status" value="1"/>
</dbReference>
<dbReference type="Gene3D" id="3.40.50.1000">
    <property type="entry name" value="HAD superfamily/HAD-like"/>
    <property type="match status" value="1"/>
</dbReference>
<dbReference type="InterPro" id="IPR017969">
    <property type="entry name" value="Heavy-metal-associated_CS"/>
</dbReference>
<evidence type="ECO:0000256" key="2">
    <source>
        <dbReference type="ARBA" id="ARBA00006024"/>
    </source>
</evidence>
<evidence type="ECO:0000256" key="15">
    <source>
        <dbReference type="ARBA" id="ARBA00023008"/>
    </source>
</evidence>
<keyword evidence="7 20" id="KW-0812">Transmembrane</keyword>
<feature type="domain" description="HMA" evidence="21">
    <location>
        <begin position="1"/>
        <end position="67"/>
    </location>
</feature>
<dbReference type="GO" id="GO:0005507">
    <property type="term" value="F:copper ion binding"/>
    <property type="evidence" value="ECO:0007669"/>
    <property type="project" value="TreeGrafter"/>
</dbReference>
<dbReference type="GO" id="GO:0140581">
    <property type="term" value="F:P-type monovalent copper transporter activity"/>
    <property type="evidence" value="ECO:0007669"/>
    <property type="project" value="UniProtKB-EC"/>
</dbReference>
<dbReference type="Pfam" id="PF00122">
    <property type="entry name" value="E1-E2_ATPase"/>
    <property type="match status" value="1"/>
</dbReference>
<dbReference type="SFLD" id="SFLDS00003">
    <property type="entry name" value="Haloacid_Dehalogenase"/>
    <property type="match status" value="1"/>
</dbReference>
<dbReference type="CDD" id="cd02094">
    <property type="entry name" value="P-type_ATPase_Cu-like"/>
    <property type="match status" value="1"/>
</dbReference>
<evidence type="ECO:0000256" key="18">
    <source>
        <dbReference type="ARBA" id="ARBA00033239"/>
    </source>
</evidence>
<dbReference type="CDD" id="cd00371">
    <property type="entry name" value="HMA"/>
    <property type="match status" value="1"/>
</dbReference>
<evidence type="ECO:0000256" key="1">
    <source>
        <dbReference type="ARBA" id="ARBA00004651"/>
    </source>
</evidence>
<evidence type="ECO:0000256" key="4">
    <source>
        <dbReference type="ARBA" id="ARBA00022448"/>
    </source>
</evidence>
<evidence type="ECO:0000313" key="23">
    <source>
        <dbReference type="Proteomes" id="UP000178176"/>
    </source>
</evidence>
<evidence type="ECO:0000259" key="21">
    <source>
        <dbReference type="PROSITE" id="PS50846"/>
    </source>
</evidence>
<dbReference type="NCBIfam" id="TIGR01494">
    <property type="entry name" value="ATPase_P-type"/>
    <property type="match status" value="1"/>
</dbReference>
<dbReference type="InterPro" id="IPR036163">
    <property type="entry name" value="HMA_dom_sf"/>
</dbReference>
<dbReference type="PANTHER" id="PTHR43520:SF8">
    <property type="entry name" value="P-TYPE CU(+) TRANSPORTER"/>
    <property type="match status" value="1"/>
</dbReference>
<dbReference type="Gene3D" id="2.70.150.10">
    <property type="entry name" value="Calcium-transporting ATPase, cytoplasmic transduction domain A"/>
    <property type="match status" value="1"/>
</dbReference>
<dbReference type="SUPFAM" id="SSF56784">
    <property type="entry name" value="HAD-like"/>
    <property type="match status" value="1"/>
</dbReference>
<keyword evidence="15" id="KW-0186">Copper</keyword>
<dbReference type="FunFam" id="3.40.50.1000:FF:000144">
    <property type="entry name" value="copper-transporting ATPase 1 isoform X2"/>
    <property type="match status" value="1"/>
</dbReference>
<reference evidence="22 23" key="1">
    <citation type="journal article" date="2016" name="Nat. Commun.">
        <title>Thousands of microbial genomes shed light on interconnected biogeochemical processes in an aquifer system.</title>
        <authorList>
            <person name="Anantharaman K."/>
            <person name="Brown C.T."/>
            <person name="Hug L.A."/>
            <person name="Sharon I."/>
            <person name="Castelle C.J."/>
            <person name="Probst A.J."/>
            <person name="Thomas B.C."/>
            <person name="Singh A."/>
            <person name="Wilkins M.J."/>
            <person name="Karaoz U."/>
            <person name="Brodie E.L."/>
            <person name="Williams K.H."/>
            <person name="Hubbard S.S."/>
            <person name="Banfield J.F."/>
        </authorList>
    </citation>
    <scope>NUCLEOTIDE SEQUENCE [LARGE SCALE GENOMIC DNA]</scope>
</reference>
<keyword evidence="4" id="KW-0813">Transport</keyword>
<keyword evidence="14 20" id="KW-1133">Transmembrane helix</keyword>
<evidence type="ECO:0000256" key="19">
    <source>
        <dbReference type="ARBA" id="ARBA00049289"/>
    </source>
</evidence>
<dbReference type="EMBL" id="MEXH01000004">
    <property type="protein sequence ID" value="OGC92886.1"/>
    <property type="molecule type" value="Genomic_DNA"/>
</dbReference>
<evidence type="ECO:0000256" key="10">
    <source>
        <dbReference type="ARBA" id="ARBA00022796"/>
    </source>
</evidence>
<organism evidence="22 23">
    <name type="scientific">Candidatus Amesbacteria bacterium RIFCSPHIGHO2_01_FULL_48_32b</name>
    <dbReference type="NCBI Taxonomy" id="1797253"/>
    <lineage>
        <taxon>Bacteria</taxon>
        <taxon>Candidatus Amesiibacteriota</taxon>
    </lineage>
</organism>
<protein>
    <recommendedName>
        <fullName evidence="3">P-type Cu(+) transporter</fullName>
        <ecNumber evidence="3">7.2.2.8</ecNumber>
    </recommendedName>
    <alternativeName>
        <fullName evidence="18">Cu(+)-exporting ATPase</fullName>
    </alternativeName>
</protein>
<proteinExistence type="inferred from homology"/>
<dbReference type="Proteomes" id="UP000178176">
    <property type="component" value="Unassembled WGS sequence"/>
</dbReference>
<comment type="similarity">
    <text evidence="2 20">Belongs to the cation transport ATPase (P-type) (TC 3.A.3) family. Type IB subfamily.</text>
</comment>
<dbReference type="EC" id="7.2.2.8" evidence="3"/>